<proteinExistence type="predicted"/>
<feature type="signal peptide" evidence="1">
    <location>
        <begin position="1"/>
        <end position="23"/>
    </location>
</feature>
<evidence type="ECO:0000313" key="3">
    <source>
        <dbReference type="Proteomes" id="UP001354971"/>
    </source>
</evidence>
<accession>A0ABU7LSF5</accession>
<evidence type="ECO:0000256" key="1">
    <source>
        <dbReference type="SAM" id="SignalP"/>
    </source>
</evidence>
<feature type="chain" id="PRO_5047181201" evidence="1">
    <location>
        <begin position="24"/>
        <end position="187"/>
    </location>
</feature>
<dbReference type="RefSeq" id="WP_330199513.1">
    <property type="nucleotide sequence ID" value="NZ_JAZDRP010000006.1"/>
</dbReference>
<keyword evidence="1" id="KW-0732">Signal</keyword>
<evidence type="ECO:0000313" key="2">
    <source>
        <dbReference type="EMBL" id="MEE2526850.1"/>
    </source>
</evidence>
<name>A0ABU7LSF5_9PROT</name>
<gene>
    <name evidence="2" type="ORF">V0U79_10750</name>
</gene>
<comment type="caution">
    <text evidence="2">The sequence shown here is derived from an EMBL/GenBank/DDBJ whole genome shotgun (WGS) entry which is preliminary data.</text>
</comment>
<sequence>MTRERRNSLPAMLAAAAIGFSLALPGVAAARFDEALNDRYSVRWDTEGRGVRRDIVESATAPGGAVLEVSVRRRNGEAWRSRVTVPLVRDIRAGDEVELRVWIRAESPLNSLGTGNVDLQIVRTSEPYDNIFSENIRPTAEGRYYTVRGVAQSNFDADDVVFGANLGYGRQTIQFGPIFINRIDPAE</sequence>
<dbReference type="EMBL" id="JAZDRP010000006">
    <property type="protein sequence ID" value="MEE2526850.1"/>
    <property type="molecule type" value="Genomic_DNA"/>
</dbReference>
<protein>
    <submittedName>
        <fullName evidence="2">Uncharacterized protein</fullName>
    </submittedName>
</protein>
<organism evidence="2 3">
    <name type="scientific">Hyphobacterium lacteum</name>
    <dbReference type="NCBI Taxonomy" id="3116575"/>
    <lineage>
        <taxon>Bacteria</taxon>
        <taxon>Pseudomonadati</taxon>
        <taxon>Pseudomonadota</taxon>
        <taxon>Alphaproteobacteria</taxon>
        <taxon>Maricaulales</taxon>
        <taxon>Maricaulaceae</taxon>
        <taxon>Hyphobacterium</taxon>
    </lineage>
</organism>
<dbReference type="Gene3D" id="2.60.120.260">
    <property type="entry name" value="Galactose-binding domain-like"/>
    <property type="match status" value="1"/>
</dbReference>
<reference evidence="2 3" key="1">
    <citation type="submission" date="2024-01" db="EMBL/GenBank/DDBJ databases">
        <title>Hyphobacterium bacterium isolated from marine sediment.</title>
        <authorList>
            <person name="Zhao S."/>
        </authorList>
    </citation>
    <scope>NUCLEOTIDE SEQUENCE [LARGE SCALE GENOMIC DNA]</scope>
    <source>
        <strain evidence="3">HN65</strain>
    </source>
</reference>
<dbReference type="Proteomes" id="UP001354971">
    <property type="component" value="Unassembled WGS sequence"/>
</dbReference>
<keyword evidence="3" id="KW-1185">Reference proteome</keyword>